<proteinExistence type="predicted"/>
<dbReference type="PROSITE" id="PS51094">
    <property type="entry name" value="PTS_EIIA_TYPE_2"/>
    <property type="match status" value="1"/>
</dbReference>
<dbReference type="SUPFAM" id="SSF55804">
    <property type="entry name" value="Phoshotransferase/anion transport protein"/>
    <property type="match status" value="1"/>
</dbReference>
<name>A0ABM8BEJ5_9BIFI</name>
<dbReference type="Pfam" id="PF00359">
    <property type="entry name" value="PTS_EIIA_2"/>
    <property type="match status" value="1"/>
</dbReference>
<feature type="domain" description="PTS EIIA type-2" evidence="11">
    <location>
        <begin position="4"/>
        <end position="148"/>
    </location>
</feature>
<dbReference type="InterPro" id="IPR016152">
    <property type="entry name" value="PTrfase/Anion_transptr"/>
</dbReference>
<evidence type="ECO:0000256" key="8">
    <source>
        <dbReference type="ARBA" id="ARBA00037387"/>
    </source>
</evidence>
<dbReference type="Proteomes" id="UP001321748">
    <property type="component" value="Chromosome"/>
</dbReference>
<evidence type="ECO:0000256" key="10">
    <source>
        <dbReference type="ARBA" id="ARBA00042072"/>
    </source>
</evidence>
<evidence type="ECO:0000256" key="2">
    <source>
        <dbReference type="ARBA" id="ARBA00022448"/>
    </source>
</evidence>
<evidence type="ECO:0000256" key="7">
    <source>
        <dbReference type="ARBA" id="ARBA00022777"/>
    </source>
</evidence>
<keyword evidence="7" id="KW-0418">Kinase</keyword>
<dbReference type="PANTHER" id="PTHR36203">
    <property type="entry name" value="ASCORBATE-SPECIFIC PTS SYSTEM EIIA COMPONENT"/>
    <property type="match status" value="1"/>
</dbReference>
<evidence type="ECO:0000259" key="11">
    <source>
        <dbReference type="PROSITE" id="PS51094"/>
    </source>
</evidence>
<keyword evidence="5" id="KW-0808">Transferase</keyword>
<sequence length="150" mass="16077">MLEEFLRPGAVLYEDNVEGWQQAVDEAAQPLLDAGTIRPEYVDAIKESIAKPGGTYMDLGSGVALAHARPEAGVVQTSLSALHVGQPFLLADDPDHPITTMFCLAAEDANKHLSLMQALATFLSSEANQERLAKVSSSQELESVLTAVEQ</sequence>
<accession>A0ABM8BEJ5</accession>
<dbReference type="PANTHER" id="PTHR36203:SF1">
    <property type="entry name" value="ASCORBATE-SPECIFIC PTS SYSTEM EIIA COMPONENT"/>
    <property type="match status" value="1"/>
</dbReference>
<keyword evidence="6" id="KW-0598">Phosphotransferase system</keyword>
<keyword evidence="4" id="KW-0597">Phosphoprotein</keyword>
<comment type="subcellular location">
    <subcellularLocation>
        <location evidence="1">Cytoplasm</location>
    </subcellularLocation>
</comment>
<evidence type="ECO:0000256" key="6">
    <source>
        <dbReference type="ARBA" id="ARBA00022683"/>
    </source>
</evidence>
<evidence type="ECO:0000256" key="1">
    <source>
        <dbReference type="ARBA" id="ARBA00004496"/>
    </source>
</evidence>
<evidence type="ECO:0000313" key="13">
    <source>
        <dbReference type="Proteomes" id="UP001321748"/>
    </source>
</evidence>
<keyword evidence="2" id="KW-0813">Transport</keyword>
<evidence type="ECO:0000256" key="9">
    <source>
        <dbReference type="ARBA" id="ARBA00041175"/>
    </source>
</evidence>
<dbReference type="EMBL" id="AP026800">
    <property type="protein sequence ID" value="BDR55317.1"/>
    <property type="molecule type" value="Genomic_DNA"/>
</dbReference>
<evidence type="ECO:0000256" key="4">
    <source>
        <dbReference type="ARBA" id="ARBA00022553"/>
    </source>
</evidence>
<evidence type="ECO:0000313" key="12">
    <source>
        <dbReference type="EMBL" id="BDR55317.1"/>
    </source>
</evidence>
<organism evidence="12 13">
    <name type="scientific">Bombiscardovia apis</name>
    <dbReference type="NCBI Taxonomy" id="2932182"/>
    <lineage>
        <taxon>Bacteria</taxon>
        <taxon>Bacillati</taxon>
        <taxon>Actinomycetota</taxon>
        <taxon>Actinomycetes</taxon>
        <taxon>Bifidobacteriales</taxon>
        <taxon>Bifidobacteriaceae</taxon>
        <taxon>Bombiscardovia</taxon>
    </lineage>
</organism>
<protein>
    <recommendedName>
        <fullName evidence="9">Ascorbate-specific PTS system EIIA component</fullName>
    </recommendedName>
    <alternativeName>
        <fullName evidence="10">Ascorbate-specific phosphotransferase enzyme IIA component</fullName>
    </alternativeName>
</protein>
<dbReference type="InterPro" id="IPR051351">
    <property type="entry name" value="Ascorbate-PTS_EIIA_comp"/>
</dbReference>
<gene>
    <name evidence="12" type="ORF">KIMH_14280</name>
</gene>
<dbReference type="InterPro" id="IPR002178">
    <property type="entry name" value="PTS_EIIA_type-2_dom"/>
</dbReference>
<comment type="function">
    <text evidence="8">The phosphoenolpyruvate-dependent sugar phosphotransferase system (sugar PTS), a major carbohydrate active transport system, catalyzes the phosphorylation of incoming sugar substrates concomitantly with their translocation across the cell membrane. The enzyme II UlaABC PTS system is involved in ascorbate transport.</text>
</comment>
<keyword evidence="3" id="KW-0963">Cytoplasm</keyword>
<dbReference type="CDD" id="cd00211">
    <property type="entry name" value="PTS_IIA_fru"/>
    <property type="match status" value="1"/>
</dbReference>
<evidence type="ECO:0000256" key="3">
    <source>
        <dbReference type="ARBA" id="ARBA00022490"/>
    </source>
</evidence>
<reference evidence="12 13" key="1">
    <citation type="journal article" date="2023" name="Microbiol. Spectr.">
        <title>Symbiosis of Carpenter Bees with Uncharacterized Lactic Acid Bacteria Showing NAD Auxotrophy.</title>
        <authorList>
            <person name="Kawasaki S."/>
            <person name="Ozawa K."/>
            <person name="Mori T."/>
            <person name="Yamamoto A."/>
            <person name="Ito M."/>
            <person name="Ohkuma M."/>
            <person name="Sakamoto M."/>
            <person name="Matsutani M."/>
        </authorList>
    </citation>
    <scope>NUCLEOTIDE SEQUENCE [LARGE SCALE GENOMIC DNA]</scope>
    <source>
        <strain evidence="12 13">KimH</strain>
    </source>
</reference>
<dbReference type="Gene3D" id="3.40.930.10">
    <property type="entry name" value="Mannitol-specific EII, Chain A"/>
    <property type="match status" value="1"/>
</dbReference>
<evidence type="ECO:0000256" key="5">
    <source>
        <dbReference type="ARBA" id="ARBA00022679"/>
    </source>
</evidence>
<keyword evidence="13" id="KW-1185">Reference proteome</keyword>